<evidence type="ECO:0000256" key="3">
    <source>
        <dbReference type="ARBA" id="ARBA00023163"/>
    </source>
</evidence>
<dbReference type="InterPro" id="IPR032687">
    <property type="entry name" value="AraC-type_N"/>
</dbReference>
<dbReference type="Pfam" id="PF12833">
    <property type="entry name" value="HTH_18"/>
    <property type="match status" value="1"/>
</dbReference>
<dbReference type="SUPFAM" id="SSF46689">
    <property type="entry name" value="Homeodomain-like"/>
    <property type="match status" value="1"/>
</dbReference>
<dbReference type="GO" id="GO:0000976">
    <property type="term" value="F:transcription cis-regulatory region binding"/>
    <property type="evidence" value="ECO:0007669"/>
    <property type="project" value="TreeGrafter"/>
</dbReference>
<keyword evidence="6" id="KW-1185">Reference proteome</keyword>
<dbReference type="Pfam" id="PF12625">
    <property type="entry name" value="Arabinose_bd"/>
    <property type="match status" value="1"/>
</dbReference>
<dbReference type="InterPro" id="IPR009057">
    <property type="entry name" value="Homeodomain-like_sf"/>
</dbReference>
<dbReference type="GO" id="GO:0005829">
    <property type="term" value="C:cytosol"/>
    <property type="evidence" value="ECO:0007669"/>
    <property type="project" value="TreeGrafter"/>
</dbReference>
<dbReference type="InterPro" id="IPR018060">
    <property type="entry name" value="HTH_AraC"/>
</dbReference>
<gene>
    <name evidence="5" type="ORF">SAMN04488000_107128</name>
</gene>
<dbReference type="RefSeq" id="WP_089917979.1">
    <property type="nucleotide sequence ID" value="NZ_FOFV01000007.1"/>
</dbReference>
<keyword evidence="2 5" id="KW-0238">DNA-binding</keyword>
<evidence type="ECO:0000313" key="6">
    <source>
        <dbReference type="Proteomes" id="UP000199503"/>
    </source>
</evidence>
<evidence type="ECO:0000256" key="1">
    <source>
        <dbReference type="ARBA" id="ARBA00023015"/>
    </source>
</evidence>
<keyword evidence="1" id="KW-0805">Transcription regulation</keyword>
<dbReference type="SMART" id="SM00342">
    <property type="entry name" value="HTH_ARAC"/>
    <property type="match status" value="1"/>
</dbReference>
<feature type="domain" description="HTH araC/xylS-type" evidence="4">
    <location>
        <begin position="243"/>
        <end position="340"/>
    </location>
</feature>
<keyword evidence="3" id="KW-0804">Transcription</keyword>
<sequence length="343" mass="36718">MRTLAEPATRHWDFPRGIASVALLLRFGAERGLSRDVLLEGSGLTEDQLADPVAEINARQELAVVRNLAALLPDAGVDAGRHYHATTFGVLGHAFLSAATMQDAIDVALRYVDLSFTFTAPTAVLDGDLLVLSLDPGALPADVVPFLVERDLAAIHTVIGELVGGDVPVVSVDFAHAAPADVRAHEEVFGVGPRFAASRTRSVVDASLLARALPLASPEATALCELQCQDIAARRRRKPGVADEVRRLLERSARFEETMPVVARALGLSSRTLRRRLSESGTSYQALLDEVRSERAAVLLARGGASVDQAAAELGFAEAASFIHAFRRWYGTTPANFARTRGV</sequence>
<proteinExistence type="predicted"/>
<evidence type="ECO:0000313" key="5">
    <source>
        <dbReference type="EMBL" id="SER25160.1"/>
    </source>
</evidence>
<dbReference type="STRING" id="65499.SAMN04488000_107128"/>
<protein>
    <submittedName>
        <fullName evidence="5">AraC-type DNA-binding protein</fullName>
    </submittedName>
</protein>
<dbReference type="Gene3D" id="1.10.10.60">
    <property type="entry name" value="Homeodomain-like"/>
    <property type="match status" value="1"/>
</dbReference>
<dbReference type="OrthoDB" id="5241536at2"/>
<organism evidence="5 6">
    <name type="scientific">Lentzea albida</name>
    <dbReference type="NCBI Taxonomy" id="65499"/>
    <lineage>
        <taxon>Bacteria</taxon>
        <taxon>Bacillati</taxon>
        <taxon>Actinomycetota</taxon>
        <taxon>Actinomycetes</taxon>
        <taxon>Pseudonocardiales</taxon>
        <taxon>Pseudonocardiaceae</taxon>
        <taxon>Lentzea</taxon>
    </lineage>
</organism>
<evidence type="ECO:0000259" key="4">
    <source>
        <dbReference type="PROSITE" id="PS01124"/>
    </source>
</evidence>
<dbReference type="PANTHER" id="PTHR47894:SF1">
    <property type="entry name" value="HTH-TYPE TRANSCRIPTIONAL REGULATOR VQSM"/>
    <property type="match status" value="1"/>
</dbReference>
<dbReference type="PANTHER" id="PTHR47894">
    <property type="entry name" value="HTH-TYPE TRANSCRIPTIONAL REGULATOR GADX"/>
    <property type="match status" value="1"/>
</dbReference>
<dbReference type="PROSITE" id="PS01124">
    <property type="entry name" value="HTH_ARAC_FAMILY_2"/>
    <property type="match status" value="1"/>
</dbReference>
<accession>A0A1H9MN79</accession>
<dbReference type="EMBL" id="FOFV01000007">
    <property type="protein sequence ID" value="SER25160.1"/>
    <property type="molecule type" value="Genomic_DNA"/>
</dbReference>
<reference evidence="6" key="1">
    <citation type="submission" date="2016-10" db="EMBL/GenBank/DDBJ databases">
        <authorList>
            <person name="Varghese N."/>
            <person name="Submissions S."/>
        </authorList>
    </citation>
    <scope>NUCLEOTIDE SEQUENCE [LARGE SCALE GENOMIC DNA]</scope>
    <source>
        <strain evidence="6">DSM 44437</strain>
    </source>
</reference>
<name>A0A1H9MN79_9PSEU</name>
<dbReference type="AlphaFoldDB" id="A0A1H9MN79"/>
<evidence type="ECO:0000256" key="2">
    <source>
        <dbReference type="ARBA" id="ARBA00023125"/>
    </source>
</evidence>
<dbReference type="Proteomes" id="UP000199503">
    <property type="component" value="Unassembled WGS sequence"/>
</dbReference>
<dbReference type="GO" id="GO:0003700">
    <property type="term" value="F:DNA-binding transcription factor activity"/>
    <property type="evidence" value="ECO:0007669"/>
    <property type="project" value="InterPro"/>
</dbReference>